<name>A0A7J0BD88_9BACT</name>
<dbReference type="AlphaFoldDB" id="A0A7J0BD88"/>
<gene>
    <name evidence="1" type="ORF">DSM101010T_00180</name>
</gene>
<keyword evidence="2" id="KW-1185">Reference proteome</keyword>
<proteinExistence type="predicted"/>
<evidence type="ECO:0000313" key="1">
    <source>
        <dbReference type="EMBL" id="GFM31653.1"/>
    </source>
</evidence>
<organism evidence="1 2">
    <name type="scientific">Desulfovibrio subterraneus</name>
    <dbReference type="NCBI Taxonomy" id="2718620"/>
    <lineage>
        <taxon>Bacteria</taxon>
        <taxon>Pseudomonadati</taxon>
        <taxon>Thermodesulfobacteriota</taxon>
        <taxon>Desulfovibrionia</taxon>
        <taxon>Desulfovibrionales</taxon>
        <taxon>Desulfovibrionaceae</taxon>
        <taxon>Desulfovibrio</taxon>
    </lineage>
</organism>
<dbReference type="RefSeq" id="WP_174403368.1">
    <property type="nucleotide sequence ID" value="NZ_BLVO01000001.1"/>
</dbReference>
<evidence type="ECO:0000313" key="2">
    <source>
        <dbReference type="Proteomes" id="UP000503840"/>
    </source>
</evidence>
<dbReference type="Proteomes" id="UP000503840">
    <property type="component" value="Unassembled WGS sequence"/>
</dbReference>
<dbReference type="EMBL" id="BLVO01000001">
    <property type="protein sequence ID" value="GFM31653.1"/>
    <property type="molecule type" value="Genomic_DNA"/>
</dbReference>
<comment type="caution">
    <text evidence="1">The sequence shown here is derived from an EMBL/GenBank/DDBJ whole genome shotgun (WGS) entry which is preliminary data.</text>
</comment>
<protein>
    <submittedName>
        <fullName evidence="1">Uncharacterized protein</fullName>
    </submittedName>
</protein>
<sequence>MAATEFGKAVETISEVLMFENWLRFYFIAEDGEKLFIRVPEQGQMRIRENHPALFALVEDMNDKEVTPETSRMAVCNFISSEVEGSVIKAGMGGRVFDSQTFQFEMHLFGTWVQSHEEQLDKSFLDFNTWKTLYEEWKKSDKVRAHVEELRDAMSRSSQPDSNLEQ</sequence>
<accession>A0A7J0BD88</accession>
<reference evidence="1 2" key="1">
    <citation type="submission" date="2020-05" db="EMBL/GenBank/DDBJ databases">
        <title>Draft genome sequence of Desulfovibrio sp. strain HN2T.</title>
        <authorList>
            <person name="Ueno A."/>
            <person name="Tamazawa S."/>
            <person name="Tamamura S."/>
            <person name="Murakami T."/>
            <person name="Kiyama T."/>
            <person name="Inomata H."/>
            <person name="Amano Y."/>
            <person name="Miyakawa K."/>
            <person name="Tamaki H."/>
            <person name="Naganuma T."/>
            <person name="Kaneko K."/>
        </authorList>
    </citation>
    <scope>NUCLEOTIDE SEQUENCE [LARGE SCALE GENOMIC DNA]</scope>
    <source>
        <strain evidence="1 2">HN2</strain>
    </source>
</reference>